<evidence type="ECO:0000259" key="1">
    <source>
        <dbReference type="PROSITE" id="PS50011"/>
    </source>
</evidence>
<dbReference type="InterPro" id="IPR000719">
    <property type="entry name" value="Prot_kinase_dom"/>
</dbReference>
<gene>
    <name evidence="2" type="ORF">C8A01DRAFT_34058</name>
</gene>
<proteinExistence type="predicted"/>
<evidence type="ECO:0000313" key="2">
    <source>
        <dbReference type="EMBL" id="KAK4041947.1"/>
    </source>
</evidence>
<dbReference type="GO" id="GO:0005524">
    <property type="term" value="F:ATP binding"/>
    <property type="evidence" value="ECO:0007669"/>
    <property type="project" value="InterPro"/>
</dbReference>
<evidence type="ECO:0000313" key="3">
    <source>
        <dbReference type="Proteomes" id="UP001303115"/>
    </source>
</evidence>
<dbReference type="Proteomes" id="UP001303115">
    <property type="component" value="Unassembled WGS sequence"/>
</dbReference>
<dbReference type="PROSITE" id="PS50011">
    <property type="entry name" value="PROTEIN_KINASE_DOM"/>
    <property type="match status" value="1"/>
</dbReference>
<dbReference type="SUPFAM" id="SSF56112">
    <property type="entry name" value="Protein kinase-like (PK-like)"/>
    <property type="match status" value="1"/>
</dbReference>
<dbReference type="GO" id="GO:0004672">
    <property type="term" value="F:protein kinase activity"/>
    <property type="evidence" value="ECO:0007669"/>
    <property type="project" value="InterPro"/>
</dbReference>
<comment type="caution">
    <text evidence="2">The sequence shown here is derived from an EMBL/GenBank/DDBJ whole genome shotgun (WGS) entry which is preliminary data.</text>
</comment>
<protein>
    <recommendedName>
        <fullName evidence="1">Protein kinase domain-containing protein</fullName>
    </recommendedName>
</protein>
<reference evidence="3" key="1">
    <citation type="journal article" date="2023" name="Mol. Phylogenet. Evol.">
        <title>Genome-scale phylogeny and comparative genomics of the fungal order Sordariales.</title>
        <authorList>
            <person name="Hensen N."/>
            <person name="Bonometti L."/>
            <person name="Westerberg I."/>
            <person name="Brannstrom I.O."/>
            <person name="Guillou S."/>
            <person name="Cros-Aarteil S."/>
            <person name="Calhoun S."/>
            <person name="Haridas S."/>
            <person name="Kuo A."/>
            <person name="Mondo S."/>
            <person name="Pangilinan J."/>
            <person name="Riley R."/>
            <person name="LaButti K."/>
            <person name="Andreopoulos B."/>
            <person name="Lipzen A."/>
            <person name="Chen C."/>
            <person name="Yan M."/>
            <person name="Daum C."/>
            <person name="Ng V."/>
            <person name="Clum A."/>
            <person name="Steindorff A."/>
            <person name="Ohm R.A."/>
            <person name="Martin F."/>
            <person name="Silar P."/>
            <person name="Natvig D.O."/>
            <person name="Lalanne C."/>
            <person name="Gautier V."/>
            <person name="Ament-Velasquez S.L."/>
            <person name="Kruys A."/>
            <person name="Hutchinson M.I."/>
            <person name="Powell A.J."/>
            <person name="Barry K."/>
            <person name="Miller A.N."/>
            <person name="Grigoriev I.V."/>
            <person name="Debuchy R."/>
            <person name="Gladieux P."/>
            <person name="Hiltunen Thoren M."/>
            <person name="Johannesson H."/>
        </authorList>
    </citation>
    <scope>NUCLEOTIDE SEQUENCE [LARGE SCALE GENOMIC DNA]</scope>
    <source>
        <strain evidence="3">CBS 284.82</strain>
    </source>
</reference>
<name>A0AAN6STG3_9PEZI</name>
<keyword evidence="3" id="KW-1185">Reference proteome</keyword>
<dbReference type="Gene3D" id="1.10.510.10">
    <property type="entry name" value="Transferase(Phosphotransferase) domain 1"/>
    <property type="match status" value="1"/>
</dbReference>
<dbReference type="EMBL" id="MU854349">
    <property type="protein sequence ID" value="KAK4041947.1"/>
    <property type="molecule type" value="Genomic_DNA"/>
</dbReference>
<feature type="domain" description="Protein kinase" evidence="1">
    <location>
        <begin position="1"/>
        <end position="161"/>
    </location>
</feature>
<dbReference type="AlphaFoldDB" id="A0AAN6STG3"/>
<dbReference type="InterPro" id="IPR011009">
    <property type="entry name" value="Kinase-like_dom_sf"/>
</dbReference>
<sequence>MEILQFSEAFRVVGEKLEFACVKGIVRYNPSVYFGKWQDRRHPPLSLSELYDVKRVETDDKGPETPSLFDYASTPDLERQVHNDITPANIMRDEEDGAWVIIDFDSCRHVGEVLRDNTWAKRTHGWHDPGVAVSSEKNDLDAFSELRAWLFGSSADEFLFW</sequence>
<accession>A0AAN6STG3</accession>
<organism evidence="2 3">
    <name type="scientific">Parachaetomium inaequale</name>
    <dbReference type="NCBI Taxonomy" id="2588326"/>
    <lineage>
        <taxon>Eukaryota</taxon>
        <taxon>Fungi</taxon>
        <taxon>Dikarya</taxon>
        <taxon>Ascomycota</taxon>
        <taxon>Pezizomycotina</taxon>
        <taxon>Sordariomycetes</taxon>
        <taxon>Sordariomycetidae</taxon>
        <taxon>Sordariales</taxon>
        <taxon>Chaetomiaceae</taxon>
        <taxon>Parachaetomium</taxon>
    </lineage>
</organism>